<feature type="non-terminal residue" evidence="1">
    <location>
        <position position="1"/>
    </location>
</feature>
<proteinExistence type="predicted"/>
<reference evidence="1" key="1">
    <citation type="submission" date="2018-05" db="EMBL/GenBank/DDBJ databases">
        <authorList>
            <person name="Lanie J.A."/>
            <person name="Ng W.-L."/>
            <person name="Kazmierczak K.M."/>
            <person name="Andrzejewski T.M."/>
            <person name="Davidsen T.M."/>
            <person name="Wayne K.J."/>
            <person name="Tettelin H."/>
            <person name="Glass J.I."/>
            <person name="Rusch D."/>
            <person name="Podicherti R."/>
            <person name="Tsui H.-C.T."/>
            <person name="Winkler M.E."/>
        </authorList>
    </citation>
    <scope>NUCLEOTIDE SEQUENCE</scope>
</reference>
<sequence>RSVSVWIASWRLPLGAEDAADEI</sequence>
<gene>
    <name evidence="1" type="ORF">METZ01_LOCUS120589</name>
</gene>
<feature type="non-terminal residue" evidence="1">
    <location>
        <position position="23"/>
    </location>
</feature>
<evidence type="ECO:0000313" key="1">
    <source>
        <dbReference type="EMBL" id="SVA67735.1"/>
    </source>
</evidence>
<name>A0A381XSQ2_9ZZZZ</name>
<protein>
    <submittedName>
        <fullName evidence="1">Uncharacterized protein</fullName>
    </submittedName>
</protein>
<accession>A0A381XSQ2</accession>
<dbReference type="AlphaFoldDB" id="A0A381XSQ2"/>
<dbReference type="EMBL" id="UINC01016229">
    <property type="protein sequence ID" value="SVA67735.1"/>
    <property type="molecule type" value="Genomic_DNA"/>
</dbReference>
<organism evidence="1">
    <name type="scientific">marine metagenome</name>
    <dbReference type="NCBI Taxonomy" id="408172"/>
    <lineage>
        <taxon>unclassified sequences</taxon>
        <taxon>metagenomes</taxon>
        <taxon>ecological metagenomes</taxon>
    </lineage>
</organism>